<dbReference type="AlphaFoldDB" id="A0A5B8LNX1"/>
<accession>A0A5B8LNX1</accession>
<feature type="chain" id="PRO_5022849157" evidence="2">
    <location>
        <begin position="28"/>
        <end position="172"/>
    </location>
</feature>
<feature type="region of interest" description="Disordered" evidence="1">
    <location>
        <begin position="144"/>
        <end position="172"/>
    </location>
</feature>
<evidence type="ECO:0000313" key="3">
    <source>
        <dbReference type="EMBL" id="QDZ09761.1"/>
    </source>
</evidence>
<proteinExistence type="predicted"/>
<feature type="signal peptide" evidence="2">
    <location>
        <begin position="1"/>
        <end position="27"/>
    </location>
</feature>
<evidence type="ECO:0000313" key="4">
    <source>
        <dbReference type="Proteomes" id="UP000315364"/>
    </source>
</evidence>
<dbReference type="EMBL" id="CP042304">
    <property type="protein sequence ID" value="QDZ09761.1"/>
    <property type="molecule type" value="Genomic_DNA"/>
</dbReference>
<dbReference type="Pfam" id="PF19649">
    <property type="entry name" value="DUF6152"/>
    <property type="match status" value="1"/>
</dbReference>
<dbReference type="OrthoDB" id="8420938at2"/>
<evidence type="ECO:0000256" key="1">
    <source>
        <dbReference type="SAM" id="MobiDB-lite"/>
    </source>
</evidence>
<dbReference type="Proteomes" id="UP000315364">
    <property type="component" value="Chromosome"/>
</dbReference>
<dbReference type="RefSeq" id="WP_146288570.1">
    <property type="nucleotide sequence ID" value="NZ_CP042304.1"/>
</dbReference>
<organism evidence="3 4">
    <name type="scientific">Devosia ginsengisoli</name>
    <dbReference type="NCBI Taxonomy" id="400770"/>
    <lineage>
        <taxon>Bacteria</taxon>
        <taxon>Pseudomonadati</taxon>
        <taxon>Pseudomonadota</taxon>
        <taxon>Alphaproteobacteria</taxon>
        <taxon>Hyphomicrobiales</taxon>
        <taxon>Devosiaceae</taxon>
        <taxon>Devosia</taxon>
    </lineage>
</organism>
<keyword evidence="2" id="KW-0732">Signal</keyword>
<dbReference type="InterPro" id="IPR046150">
    <property type="entry name" value="DUF6152"/>
</dbReference>
<reference evidence="3 4" key="1">
    <citation type="submission" date="2019-07" db="EMBL/GenBank/DDBJ databases">
        <title>Full genome sequence of Devosia sp. Gsoil 520.</title>
        <authorList>
            <person name="Im W.-T."/>
        </authorList>
    </citation>
    <scope>NUCLEOTIDE SEQUENCE [LARGE SCALE GENOMIC DNA]</scope>
    <source>
        <strain evidence="3 4">Gsoil 520</strain>
    </source>
</reference>
<gene>
    <name evidence="3" type="ORF">FPZ08_02775</name>
</gene>
<name>A0A5B8LNX1_9HYPH</name>
<dbReference type="KEGG" id="dea:FPZ08_02775"/>
<keyword evidence="4" id="KW-1185">Reference proteome</keyword>
<sequence length="172" mass="17995">MRFFKSLLAAALSGAVAIAALTLPTQAHHSFAMFDGSQIKVFTGVVVRINPDANHLQIFFAPLDEERKAVLRNEAGEPVIWAVEMGGSAAVARDGISVNGFPPGTIFSTGLHPLRNGQPAGDRGSSGLFKCPEKTPPAAGMHCDSVEGSTAHGEGVMPQEGALAEEYNPDAQ</sequence>
<evidence type="ECO:0000256" key="2">
    <source>
        <dbReference type="SAM" id="SignalP"/>
    </source>
</evidence>
<protein>
    <submittedName>
        <fullName evidence="3">Uncharacterized protein</fullName>
    </submittedName>
</protein>